<evidence type="ECO:0008006" key="4">
    <source>
        <dbReference type="Google" id="ProtNLM"/>
    </source>
</evidence>
<dbReference type="Gene3D" id="1.25.40.10">
    <property type="entry name" value="Tetratricopeptide repeat domain"/>
    <property type="match status" value="1"/>
</dbReference>
<dbReference type="KEGG" id="bsol:FSW04_03650"/>
<dbReference type="RefSeq" id="WP_146916364.1">
    <property type="nucleotide sequence ID" value="NZ_CP042430.1"/>
</dbReference>
<proteinExistence type="predicted"/>
<gene>
    <name evidence="2" type="ORF">FSW04_03650</name>
</gene>
<organism evidence="2 3">
    <name type="scientific">Baekduia soli</name>
    <dbReference type="NCBI Taxonomy" id="496014"/>
    <lineage>
        <taxon>Bacteria</taxon>
        <taxon>Bacillati</taxon>
        <taxon>Actinomycetota</taxon>
        <taxon>Thermoleophilia</taxon>
        <taxon>Solirubrobacterales</taxon>
        <taxon>Baekduiaceae</taxon>
        <taxon>Baekduia</taxon>
    </lineage>
</organism>
<evidence type="ECO:0000313" key="2">
    <source>
        <dbReference type="EMBL" id="QEC46768.1"/>
    </source>
</evidence>
<keyword evidence="3" id="KW-1185">Reference proteome</keyword>
<feature type="transmembrane region" description="Helical" evidence="1">
    <location>
        <begin position="16"/>
        <end position="37"/>
    </location>
</feature>
<dbReference type="InterPro" id="IPR011990">
    <property type="entry name" value="TPR-like_helical_dom_sf"/>
</dbReference>
<keyword evidence="1" id="KW-1133">Transmembrane helix</keyword>
<reference evidence="2 3" key="1">
    <citation type="journal article" date="2018" name="J. Microbiol.">
        <title>Baekduia soli gen. nov., sp. nov., a novel bacterium isolated from the soil of Baekdu Mountain and proposal of a novel family name, Baekduiaceae fam. nov.</title>
        <authorList>
            <person name="An D.S."/>
            <person name="Siddiqi M.Z."/>
            <person name="Kim K.H."/>
            <person name="Yu H.S."/>
            <person name="Im W.T."/>
        </authorList>
    </citation>
    <scope>NUCLEOTIDE SEQUENCE [LARGE SCALE GENOMIC DNA]</scope>
    <source>
        <strain evidence="2 3">BR7-21</strain>
    </source>
</reference>
<dbReference type="OrthoDB" id="5244366at2"/>
<dbReference type="AlphaFoldDB" id="A0A5B8U1B5"/>
<dbReference type="Proteomes" id="UP000321805">
    <property type="component" value="Chromosome"/>
</dbReference>
<evidence type="ECO:0000256" key="1">
    <source>
        <dbReference type="SAM" id="Phobius"/>
    </source>
</evidence>
<accession>A0A5B8U1B5</accession>
<keyword evidence="1" id="KW-0812">Transmembrane</keyword>
<protein>
    <recommendedName>
        <fullName evidence="4">Tetratricopeptide repeat protein</fullName>
    </recommendedName>
</protein>
<keyword evidence="1" id="KW-0472">Membrane</keyword>
<name>A0A5B8U1B5_9ACTN</name>
<sequence length="231" mass="24053">MLFDLRGRGRRRAVKFIYLGLALLMGGGLVLFGVGGATSGGLLDAFKNGSGSVNVSDAFKKRVDAAEKAVAARPQDAAAWAALTRVRYQQAGSGDGFNQNTGVFTDKGKAELQNTDAAWTRYVKLAGDKPDPNLAILMVNAYSDAGLNQPAKAVDAMEIYLSGRSPTAQLYVQYAALAYAAGQTRKGDLASAKALSLAPKDSKEQIKGQLDSLKAAAASSATPSTTTTPSS</sequence>
<dbReference type="EMBL" id="CP042430">
    <property type="protein sequence ID" value="QEC46768.1"/>
    <property type="molecule type" value="Genomic_DNA"/>
</dbReference>
<evidence type="ECO:0000313" key="3">
    <source>
        <dbReference type="Proteomes" id="UP000321805"/>
    </source>
</evidence>